<name>A0ABQ5STN1_9ACTN</name>
<proteinExistence type="inferred from homology"/>
<evidence type="ECO:0000313" key="3">
    <source>
        <dbReference type="EMBL" id="GLJ67370.1"/>
    </source>
</evidence>
<dbReference type="RefSeq" id="WP_189119415.1">
    <property type="nucleotide sequence ID" value="NZ_BMRK01000012.1"/>
</dbReference>
<accession>A0ABQ5STN1</accession>
<dbReference type="PROSITE" id="PS00571">
    <property type="entry name" value="AMIDASES"/>
    <property type="match status" value="1"/>
</dbReference>
<dbReference type="InterPro" id="IPR023631">
    <property type="entry name" value="Amidase_dom"/>
</dbReference>
<evidence type="ECO:0000313" key="4">
    <source>
        <dbReference type="Proteomes" id="UP001142292"/>
    </source>
</evidence>
<dbReference type="PANTHER" id="PTHR11895:SF7">
    <property type="entry name" value="GLUTAMYL-TRNA(GLN) AMIDOTRANSFERASE SUBUNIT A, MITOCHONDRIAL"/>
    <property type="match status" value="1"/>
</dbReference>
<reference evidence="3" key="1">
    <citation type="journal article" date="2014" name="Int. J. Syst. Evol. Microbiol.">
        <title>Complete genome of a new Firmicutes species belonging to the dominant human colonic microbiota ('Ruminococcus bicirculans') reveals two chromosomes and a selective capacity to utilize plant glucans.</title>
        <authorList>
            <consortium name="NISC Comparative Sequencing Program"/>
            <person name="Wegmann U."/>
            <person name="Louis P."/>
            <person name="Goesmann A."/>
            <person name="Henrissat B."/>
            <person name="Duncan S.H."/>
            <person name="Flint H.J."/>
        </authorList>
    </citation>
    <scope>NUCLEOTIDE SEQUENCE</scope>
    <source>
        <strain evidence="3">VKM Ac-1246</strain>
    </source>
</reference>
<gene>
    <name evidence="3" type="ORF">GCM10017579_14060</name>
</gene>
<sequence length="469" mass="48868">MAELHDLTALEQGELLHRCEVSPGELAEHYLDRIDRLDDVGAFVTVAEEHISTCARELVVKPVGASPLWGVPTAIKDLNLTRGVRTTFGSAAYASYVPDVSDNVTLSIEAAGMISLGKTNTPEFGSPCYTEPDVAPPAVTPWDRTRIAGGSSGGAAAAVAAGLVPVAQGSDGGGSIRIPASCCGLVGLKPTRGRISPSPMYGDAAGLATAGPIARSVRDAAAFLDVLAGRRTGDPFWAPEEPLPFLDACERPPGRLRIARFIEPLIAPDAAVDAECVAAWENASALLESLGHEIVDIPRPLPEEAVAVFETVWAVGTAMSVVPLDPSQRSKIRPLTAWLTERGEAVSGPAFGLALAELRRFAAGALEALAGYDAVLTPTLATPPPPVGAIRNDADPAADFQAQKEFTPWTSAWNVTGMPAISLPLHQTPTGLPVGVMLAARPAEEPLLLSLAAQIEAAAPWAGRVPPGW</sequence>
<dbReference type="SUPFAM" id="SSF75304">
    <property type="entry name" value="Amidase signature (AS) enzymes"/>
    <property type="match status" value="1"/>
</dbReference>
<comment type="similarity">
    <text evidence="1">Belongs to the amidase family.</text>
</comment>
<dbReference type="Pfam" id="PF01425">
    <property type="entry name" value="Amidase"/>
    <property type="match status" value="1"/>
</dbReference>
<organism evidence="3 4">
    <name type="scientific">Nocardioides luteus</name>
    <dbReference type="NCBI Taxonomy" id="1844"/>
    <lineage>
        <taxon>Bacteria</taxon>
        <taxon>Bacillati</taxon>
        <taxon>Actinomycetota</taxon>
        <taxon>Actinomycetes</taxon>
        <taxon>Propionibacteriales</taxon>
        <taxon>Nocardioidaceae</taxon>
        <taxon>Nocardioides</taxon>
    </lineage>
</organism>
<protein>
    <submittedName>
        <fullName evidence="3">Amidase</fullName>
    </submittedName>
</protein>
<dbReference type="InterPro" id="IPR036928">
    <property type="entry name" value="AS_sf"/>
</dbReference>
<comment type="caution">
    <text evidence="3">The sequence shown here is derived from an EMBL/GenBank/DDBJ whole genome shotgun (WGS) entry which is preliminary data.</text>
</comment>
<evidence type="ECO:0000256" key="1">
    <source>
        <dbReference type="ARBA" id="ARBA00009199"/>
    </source>
</evidence>
<keyword evidence="4" id="KW-1185">Reference proteome</keyword>
<dbReference type="PANTHER" id="PTHR11895">
    <property type="entry name" value="TRANSAMIDASE"/>
    <property type="match status" value="1"/>
</dbReference>
<dbReference type="InterPro" id="IPR020556">
    <property type="entry name" value="Amidase_CS"/>
</dbReference>
<dbReference type="InterPro" id="IPR000120">
    <property type="entry name" value="Amidase"/>
</dbReference>
<dbReference type="EMBL" id="BSEL01000003">
    <property type="protein sequence ID" value="GLJ67370.1"/>
    <property type="molecule type" value="Genomic_DNA"/>
</dbReference>
<reference evidence="3" key="2">
    <citation type="submission" date="2023-01" db="EMBL/GenBank/DDBJ databases">
        <authorList>
            <person name="Sun Q."/>
            <person name="Evtushenko L."/>
        </authorList>
    </citation>
    <scope>NUCLEOTIDE SEQUENCE</scope>
    <source>
        <strain evidence="3">VKM Ac-1246</strain>
    </source>
</reference>
<dbReference type="Gene3D" id="3.90.1300.10">
    <property type="entry name" value="Amidase signature (AS) domain"/>
    <property type="match status" value="1"/>
</dbReference>
<evidence type="ECO:0000259" key="2">
    <source>
        <dbReference type="Pfam" id="PF01425"/>
    </source>
</evidence>
<dbReference type="Proteomes" id="UP001142292">
    <property type="component" value="Unassembled WGS sequence"/>
</dbReference>
<feature type="domain" description="Amidase" evidence="2">
    <location>
        <begin position="25"/>
        <end position="449"/>
    </location>
</feature>